<keyword evidence="7" id="KW-1185">Reference proteome</keyword>
<dbReference type="InterPro" id="IPR024983">
    <property type="entry name" value="CHAT_dom"/>
</dbReference>
<evidence type="ECO:0000313" key="6">
    <source>
        <dbReference type="EMBL" id="PFX26227.1"/>
    </source>
</evidence>
<organism evidence="6 7">
    <name type="scientific">Stylophora pistillata</name>
    <name type="common">Smooth cauliflower coral</name>
    <dbReference type="NCBI Taxonomy" id="50429"/>
    <lineage>
        <taxon>Eukaryota</taxon>
        <taxon>Metazoa</taxon>
        <taxon>Cnidaria</taxon>
        <taxon>Anthozoa</taxon>
        <taxon>Hexacorallia</taxon>
        <taxon>Scleractinia</taxon>
        <taxon>Astrocoeniina</taxon>
        <taxon>Pocilloporidae</taxon>
        <taxon>Stylophora</taxon>
    </lineage>
</organism>
<dbReference type="STRING" id="50429.A0A2B4SCC1"/>
<proteinExistence type="predicted"/>
<evidence type="ECO:0000256" key="2">
    <source>
        <dbReference type="ARBA" id="ARBA00022803"/>
    </source>
</evidence>
<feature type="region of interest" description="Disordered" evidence="4">
    <location>
        <begin position="1378"/>
        <end position="1410"/>
    </location>
</feature>
<dbReference type="Pfam" id="PF07719">
    <property type="entry name" value="TPR_2"/>
    <property type="match status" value="1"/>
</dbReference>
<dbReference type="InterPro" id="IPR011990">
    <property type="entry name" value="TPR-like_helical_dom_sf"/>
</dbReference>
<dbReference type="OrthoDB" id="1872379at2759"/>
<dbReference type="SUPFAM" id="SSF81901">
    <property type="entry name" value="HCP-like"/>
    <property type="match status" value="1"/>
</dbReference>
<comment type="caution">
    <text evidence="6">The sequence shown here is derived from an EMBL/GenBank/DDBJ whole genome shotgun (WGS) entry which is preliminary data.</text>
</comment>
<evidence type="ECO:0000256" key="1">
    <source>
        <dbReference type="ARBA" id="ARBA00022737"/>
    </source>
</evidence>
<dbReference type="SMART" id="SM00028">
    <property type="entry name" value="TPR"/>
    <property type="match status" value="8"/>
</dbReference>
<dbReference type="InterPro" id="IPR019734">
    <property type="entry name" value="TPR_rpt"/>
</dbReference>
<sequence>MEKLKALCSKGDRAFKNEQFLQAISFYSDALILSPHDEGILGCRSAVYAKLGMFNESKKDAEALTSIIPQKPKGHFLRAVSLENLGNYRECLRSYLKAYELDPAHPTELLVSIVGAVGCICQMSEMEEISLSDQGASFQNFESFVQLGKRLYETENYKICISVIRTALKAHYGWDEQLLYSQASIKHQHGVKDFEKTNKDMQSRNHVSNEFDSEVAHSGYGFASIYVVTGDYGTEEKESREDSQGSLQNGRAVMLALLVMSEAHYCLYQYSKALSVSQKCLSVALDFKEKEYEIKCYVKIANIHHRLAQYVQAVSYNGKLLAVGRDLQRSGEDKEKYQKYWNNDIERRAVWNLSAAYKLMGDYKKALHHAQEYMDVLKFIDQENLTTAYSNLGELELLQGNYERSLECHKIELQLCKKFNDRDGAAYAFGNIGTVNFGCLFKLMGEHAKALGYFEQHLQLSRLNKMEELQCKAYGLVGACYKDLHQLHHAQYYYDTCLKLAVEQNDLEEELECNLALAQISKAMRNFETSRHYFNKAIPILEDKLLSKCGNMLIYKDPLLEKLDQCYKDLQEALIEMNLEEEALEIAEHCRSRILVSIIRHKKILANSEALSTPCQQLVTAYSAKDIIGIIDSQQATLLFFSVIPTGFLLWVLSPGKGVMKCHWHKSCDHSTFAYKIKHCIKQFHGTRKESYHCDHRALPDSVTGKCSESADEREGKKFCYHCEFLYSTKLTPLQKLYHLLLGPIEDQLKIELGRGVSELVIIPDLEVNSVPFACLQEKEGKYLHEFFNVRTLPCIRTISQKGEMLPQSSIAEKQVADSSKILVQGNPTISKVDLNGKVWSPRKQSDLAEEEVNIIASLLGVDPISGHRATKEHFLTMLPQTSVVHLVTYGSWPDACIALSPNTHHYGDPPSEDAFLVKVSDIAMLKLSTKLVVLNACCGCGHQYCQLKHASFHLATALLAAGAQSVIIPLWSAPQATMLNLFYKFYSGLEEGRTVSESLKEAWTLLRSVEHMSAPDSWASFVHVGFDTTVDFMKLRYQLFDGVLDQVVKSSSPERFPLVTAEILDSKVPSVAFKMKKFQELLTQLLLEHTSVSHVLPALRDLIQLAHQMLLLTHHPELLSKGDPTMCAQLSSHVLESPCAREFLVFLGFDFQKDGAHEKDPFVVFPHWDPDETLTMTSQVLPAVCDILKESSSGGYALAKITNTLKKNTMEKLKEFLSLSSRYPERIMKTSDFVLRSLWYNPELQQLLASLGFYEVGQSLLFNKTEGNQLLLKSTLAVVTAMLDYMERGKTRTSSSHRQSLSFGGRPAKLASLSPQLTPSKQIVMETPWMSTKSDRSENELKMVLAKELEGINEEFAGHATRANYWHAQLLRAQSAPSSKLPVIGSKTQDKQPSRKAQTKEKAGKVKVQAGMTPSCNRRLVEEEPRLSINATRERRNEIYRIYAQRFDDIAMHKRHRVRQLFTSQIEDHG</sequence>
<reference evidence="7" key="1">
    <citation type="journal article" date="2017" name="bioRxiv">
        <title>Comparative analysis of the genomes of Stylophora pistillata and Acropora digitifera provides evidence for extensive differences between species of corals.</title>
        <authorList>
            <person name="Voolstra C.R."/>
            <person name="Li Y."/>
            <person name="Liew Y.J."/>
            <person name="Baumgarten S."/>
            <person name="Zoccola D."/>
            <person name="Flot J.-F."/>
            <person name="Tambutte S."/>
            <person name="Allemand D."/>
            <person name="Aranda M."/>
        </authorList>
    </citation>
    <scope>NUCLEOTIDE SEQUENCE [LARGE SCALE GENOMIC DNA]</scope>
</reference>
<feature type="domain" description="CHAT" evidence="5">
    <location>
        <begin position="733"/>
        <end position="1026"/>
    </location>
</feature>
<dbReference type="EMBL" id="LSMT01000131">
    <property type="protein sequence ID" value="PFX26227.1"/>
    <property type="molecule type" value="Genomic_DNA"/>
</dbReference>
<dbReference type="PANTHER" id="PTHR10098:SF108">
    <property type="entry name" value="TETRATRICOPEPTIDE REPEAT PROTEIN 28"/>
    <property type="match status" value="1"/>
</dbReference>
<name>A0A2B4SCC1_STYPI</name>
<dbReference type="PANTHER" id="PTHR10098">
    <property type="entry name" value="RAPSYN-RELATED"/>
    <property type="match status" value="1"/>
</dbReference>
<keyword evidence="1" id="KW-0677">Repeat</keyword>
<dbReference type="Gene3D" id="1.25.40.10">
    <property type="entry name" value="Tetratricopeptide repeat domain"/>
    <property type="match status" value="3"/>
</dbReference>
<evidence type="ECO:0000313" key="7">
    <source>
        <dbReference type="Proteomes" id="UP000225706"/>
    </source>
</evidence>
<accession>A0A2B4SCC1</accession>
<dbReference type="SUPFAM" id="SSF48452">
    <property type="entry name" value="TPR-like"/>
    <property type="match status" value="2"/>
</dbReference>
<protein>
    <submittedName>
        <fullName evidence="6">Tetratricopeptide repeat protein 28</fullName>
    </submittedName>
</protein>
<evidence type="ECO:0000256" key="3">
    <source>
        <dbReference type="SAM" id="Coils"/>
    </source>
</evidence>
<dbReference type="Proteomes" id="UP000225706">
    <property type="component" value="Unassembled WGS sequence"/>
</dbReference>
<keyword evidence="2" id="KW-0802">TPR repeat</keyword>
<feature type="coiled-coil region" evidence="3">
    <location>
        <begin position="560"/>
        <end position="587"/>
    </location>
</feature>
<gene>
    <name evidence="6" type="primary">TTC28</name>
    <name evidence="6" type="ORF">AWC38_SpisGene9096</name>
</gene>
<evidence type="ECO:0000259" key="5">
    <source>
        <dbReference type="Pfam" id="PF12770"/>
    </source>
</evidence>
<feature type="compositionally biased region" description="Basic and acidic residues" evidence="4">
    <location>
        <begin position="1389"/>
        <end position="1405"/>
    </location>
</feature>
<keyword evidence="3" id="KW-0175">Coiled coil</keyword>
<evidence type="ECO:0000256" key="4">
    <source>
        <dbReference type="SAM" id="MobiDB-lite"/>
    </source>
</evidence>
<dbReference type="Pfam" id="PF12770">
    <property type="entry name" value="CHAT"/>
    <property type="match status" value="1"/>
</dbReference>
<dbReference type="InterPro" id="IPR013105">
    <property type="entry name" value="TPR_2"/>
</dbReference>